<dbReference type="GO" id="GO:0043565">
    <property type="term" value="F:sequence-specific DNA binding"/>
    <property type="evidence" value="ECO:0007669"/>
    <property type="project" value="TreeGrafter"/>
</dbReference>
<name>A0A1A8T330_9GAMM</name>
<dbReference type="Pfam" id="PF03466">
    <property type="entry name" value="LysR_substrate"/>
    <property type="match status" value="1"/>
</dbReference>
<gene>
    <name evidence="6" type="primary">dmlR_1</name>
    <name evidence="6" type="ORF">MSP8886_00179</name>
</gene>
<dbReference type="InterPro" id="IPR058163">
    <property type="entry name" value="LysR-type_TF_proteobact-type"/>
</dbReference>
<proteinExistence type="inferred from homology"/>
<keyword evidence="2" id="KW-0805">Transcription regulation</keyword>
<dbReference type="InterPro" id="IPR000847">
    <property type="entry name" value="LysR_HTH_N"/>
</dbReference>
<reference evidence="6 7" key="1">
    <citation type="submission" date="2016-06" db="EMBL/GenBank/DDBJ databases">
        <authorList>
            <person name="Kjaerup R.B."/>
            <person name="Dalgaard T.S."/>
            <person name="Juul-Madsen H.R."/>
        </authorList>
    </citation>
    <scope>NUCLEOTIDE SEQUENCE [LARGE SCALE GENOMIC DNA]</scope>
    <source>
        <strain evidence="6 7">CECT 8886</strain>
    </source>
</reference>
<evidence type="ECO:0000256" key="3">
    <source>
        <dbReference type="ARBA" id="ARBA00023125"/>
    </source>
</evidence>
<dbReference type="SUPFAM" id="SSF46785">
    <property type="entry name" value="Winged helix' DNA-binding domain"/>
    <property type="match status" value="1"/>
</dbReference>
<dbReference type="RefSeq" id="WP_067011765.1">
    <property type="nucleotide sequence ID" value="NZ_FLOB01000001.1"/>
</dbReference>
<dbReference type="FunFam" id="1.10.10.10:FF:000001">
    <property type="entry name" value="LysR family transcriptional regulator"/>
    <property type="match status" value="1"/>
</dbReference>
<evidence type="ECO:0000313" key="6">
    <source>
        <dbReference type="EMBL" id="SBS25132.1"/>
    </source>
</evidence>
<keyword evidence="3" id="KW-0238">DNA-binding</keyword>
<evidence type="ECO:0000256" key="2">
    <source>
        <dbReference type="ARBA" id="ARBA00023015"/>
    </source>
</evidence>
<dbReference type="CDD" id="cd08422">
    <property type="entry name" value="PBP2_CrgA_like"/>
    <property type="match status" value="1"/>
</dbReference>
<dbReference type="Pfam" id="PF00126">
    <property type="entry name" value="HTH_1"/>
    <property type="match status" value="1"/>
</dbReference>
<dbReference type="Gene3D" id="3.40.190.290">
    <property type="match status" value="1"/>
</dbReference>
<sequence>MFNNLKRIHIFITVVESGSFSKAADRLFISKAMVSIHIKSLEDSLKVPLLIRNSRGFVMTEAGELLYNDFKETFSNIQTSLENVVEKHHSLTGNLRISSTVEFGEVFLIPIIADFCQSHPDITISFHADSSLNKLVNEQIDLAVRLGTLNDSSLKSRKIAHYNIIMVASSQWLLKNPLTSLEDVNSAHWIANSNLKNPTQWTFHNKDNHEFKVNATAKFSTNSSISIKSMVKSNLGIAILPEWIIKKELTDGDFIHLFPDWSLPKQDISVVFTGDHRVRLKCRSFIDHLVQHINNLQ</sequence>
<dbReference type="SUPFAM" id="SSF53850">
    <property type="entry name" value="Periplasmic binding protein-like II"/>
    <property type="match status" value="1"/>
</dbReference>
<dbReference type="PROSITE" id="PS50931">
    <property type="entry name" value="HTH_LYSR"/>
    <property type="match status" value="1"/>
</dbReference>
<dbReference type="InterPro" id="IPR036388">
    <property type="entry name" value="WH-like_DNA-bd_sf"/>
</dbReference>
<dbReference type="OrthoDB" id="9815676at2"/>
<dbReference type="AlphaFoldDB" id="A0A1A8T330"/>
<dbReference type="Gene3D" id="1.10.10.10">
    <property type="entry name" value="Winged helix-like DNA-binding domain superfamily/Winged helix DNA-binding domain"/>
    <property type="match status" value="1"/>
</dbReference>
<accession>A0A1A8T330</accession>
<protein>
    <submittedName>
        <fullName evidence="6">HTH-type transcriptional regulator DmlR</fullName>
    </submittedName>
</protein>
<dbReference type="GO" id="GO:0006351">
    <property type="term" value="P:DNA-templated transcription"/>
    <property type="evidence" value="ECO:0007669"/>
    <property type="project" value="TreeGrafter"/>
</dbReference>
<dbReference type="Proteomes" id="UP000092544">
    <property type="component" value="Unassembled WGS sequence"/>
</dbReference>
<comment type="similarity">
    <text evidence="1">Belongs to the LysR transcriptional regulatory family.</text>
</comment>
<keyword evidence="4" id="KW-0804">Transcription</keyword>
<evidence type="ECO:0000256" key="4">
    <source>
        <dbReference type="ARBA" id="ARBA00023163"/>
    </source>
</evidence>
<dbReference type="GO" id="GO:0003700">
    <property type="term" value="F:DNA-binding transcription factor activity"/>
    <property type="evidence" value="ECO:0007669"/>
    <property type="project" value="InterPro"/>
</dbReference>
<evidence type="ECO:0000256" key="1">
    <source>
        <dbReference type="ARBA" id="ARBA00009437"/>
    </source>
</evidence>
<dbReference type="PANTHER" id="PTHR30537">
    <property type="entry name" value="HTH-TYPE TRANSCRIPTIONAL REGULATOR"/>
    <property type="match status" value="1"/>
</dbReference>
<keyword evidence="7" id="KW-1185">Reference proteome</keyword>
<dbReference type="STRING" id="1792290.MSP8886_00179"/>
<evidence type="ECO:0000259" key="5">
    <source>
        <dbReference type="PROSITE" id="PS50931"/>
    </source>
</evidence>
<feature type="domain" description="HTH lysR-type" evidence="5">
    <location>
        <begin position="1"/>
        <end position="60"/>
    </location>
</feature>
<dbReference type="PANTHER" id="PTHR30537:SF66">
    <property type="entry name" value="IRON-REGULATED VIRULENCE REGULATORY PROTEIN IRGB"/>
    <property type="match status" value="1"/>
</dbReference>
<dbReference type="EMBL" id="FLOB01000001">
    <property type="protein sequence ID" value="SBS25132.1"/>
    <property type="molecule type" value="Genomic_DNA"/>
</dbReference>
<evidence type="ECO:0000313" key="7">
    <source>
        <dbReference type="Proteomes" id="UP000092544"/>
    </source>
</evidence>
<dbReference type="InterPro" id="IPR005119">
    <property type="entry name" value="LysR_subst-bd"/>
</dbReference>
<organism evidence="6 7">
    <name type="scientific">Marinomonas spartinae</name>
    <dbReference type="NCBI Taxonomy" id="1792290"/>
    <lineage>
        <taxon>Bacteria</taxon>
        <taxon>Pseudomonadati</taxon>
        <taxon>Pseudomonadota</taxon>
        <taxon>Gammaproteobacteria</taxon>
        <taxon>Oceanospirillales</taxon>
        <taxon>Oceanospirillaceae</taxon>
        <taxon>Marinomonas</taxon>
    </lineage>
</organism>
<dbReference type="InterPro" id="IPR036390">
    <property type="entry name" value="WH_DNA-bd_sf"/>
</dbReference>